<sequence length="79" mass="8675">MSGHPLVPPEPTHTICHMGRPAFEVNLGPAFLQLYTLIPLPLHIYYGSHKSFKQCNSPRSPTGHPANLSHYGASSKLID</sequence>
<evidence type="ECO:0000256" key="1">
    <source>
        <dbReference type="SAM" id="MobiDB-lite"/>
    </source>
</evidence>
<gene>
    <name evidence="2" type="ORF">E2C01_012207</name>
</gene>
<name>A0A5B7DDX5_PORTR</name>
<accession>A0A5B7DDX5</accession>
<proteinExistence type="predicted"/>
<keyword evidence="3" id="KW-1185">Reference proteome</keyword>
<evidence type="ECO:0000313" key="3">
    <source>
        <dbReference type="Proteomes" id="UP000324222"/>
    </source>
</evidence>
<evidence type="ECO:0000313" key="2">
    <source>
        <dbReference type="EMBL" id="MPC19296.1"/>
    </source>
</evidence>
<reference evidence="2 3" key="1">
    <citation type="submission" date="2019-05" db="EMBL/GenBank/DDBJ databases">
        <title>Another draft genome of Portunus trituberculatus and its Hox gene families provides insights of decapod evolution.</title>
        <authorList>
            <person name="Jeong J.-H."/>
            <person name="Song I."/>
            <person name="Kim S."/>
            <person name="Choi T."/>
            <person name="Kim D."/>
            <person name="Ryu S."/>
            <person name="Kim W."/>
        </authorList>
    </citation>
    <scope>NUCLEOTIDE SEQUENCE [LARGE SCALE GENOMIC DNA]</scope>
    <source>
        <tissue evidence="2">Muscle</tissue>
    </source>
</reference>
<dbReference type="AlphaFoldDB" id="A0A5B7DDX5"/>
<organism evidence="2 3">
    <name type="scientific">Portunus trituberculatus</name>
    <name type="common">Swimming crab</name>
    <name type="synonym">Neptunus trituberculatus</name>
    <dbReference type="NCBI Taxonomy" id="210409"/>
    <lineage>
        <taxon>Eukaryota</taxon>
        <taxon>Metazoa</taxon>
        <taxon>Ecdysozoa</taxon>
        <taxon>Arthropoda</taxon>
        <taxon>Crustacea</taxon>
        <taxon>Multicrustacea</taxon>
        <taxon>Malacostraca</taxon>
        <taxon>Eumalacostraca</taxon>
        <taxon>Eucarida</taxon>
        <taxon>Decapoda</taxon>
        <taxon>Pleocyemata</taxon>
        <taxon>Brachyura</taxon>
        <taxon>Eubrachyura</taxon>
        <taxon>Portunoidea</taxon>
        <taxon>Portunidae</taxon>
        <taxon>Portuninae</taxon>
        <taxon>Portunus</taxon>
    </lineage>
</organism>
<dbReference type="Proteomes" id="UP000324222">
    <property type="component" value="Unassembled WGS sequence"/>
</dbReference>
<feature type="region of interest" description="Disordered" evidence="1">
    <location>
        <begin position="54"/>
        <end position="79"/>
    </location>
</feature>
<comment type="caution">
    <text evidence="2">The sequence shown here is derived from an EMBL/GenBank/DDBJ whole genome shotgun (WGS) entry which is preliminary data.</text>
</comment>
<dbReference type="EMBL" id="VSRR010000758">
    <property type="protein sequence ID" value="MPC19296.1"/>
    <property type="molecule type" value="Genomic_DNA"/>
</dbReference>
<protein>
    <submittedName>
        <fullName evidence="2">Uncharacterized protein</fullName>
    </submittedName>
</protein>